<evidence type="ECO:0000313" key="1">
    <source>
        <dbReference type="EMBL" id="MBW94337.1"/>
    </source>
</evidence>
<sequence>MLAVCKVLGFTILPVLTGTMSSIVSASPVTGHFP</sequence>
<dbReference type="AlphaFoldDB" id="A0A2P2JLI4"/>
<protein>
    <submittedName>
        <fullName evidence="1">Pre-mRNA-processing factor 19-like</fullName>
    </submittedName>
</protein>
<organism evidence="1">
    <name type="scientific">Rhizophora mucronata</name>
    <name type="common">Asiatic mangrove</name>
    <dbReference type="NCBI Taxonomy" id="61149"/>
    <lineage>
        <taxon>Eukaryota</taxon>
        <taxon>Viridiplantae</taxon>
        <taxon>Streptophyta</taxon>
        <taxon>Embryophyta</taxon>
        <taxon>Tracheophyta</taxon>
        <taxon>Spermatophyta</taxon>
        <taxon>Magnoliopsida</taxon>
        <taxon>eudicotyledons</taxon>
        <taxon>Gunneridae</taxon>
        <taxon>Pentapetalae</taxon>
        <taxon>rosids</taxon>
        <taxon>fabids</taxon>
        <taxon>Malpighiales</taxon>
        <taxon>Rhizophoraceae</taxon>
        <taxon>Rhizophora</taxon>
    </lineage>
</organism>
<proteinExistence type="predicted"/>
<reference evidence="1" key="1">
    <citation type="submission" date="2018-02" db="EMBL/GenBank/DDBJ databases">
        <title>Rhizophora mucronata_Transcriptome.</title>
        <authorList>
            <person name="Meera S.P."/>
            <person name="Sreeshan A."/>
            <person name="Augustine A."/>
        </authorList>
    </citation>
    <scope>NUCLEOTIDE SEQUENCE</scope>
    <source>
        <tissue evidence="1">Leaf</tissue>
    </source>
</reference>
<name>A0A2P2JLI4_RHIMU</name>
<accession>A0A2P2JLI4</accession>
<dbReference type="EMBL" id="GGEC01013854">
    <property type="protein sequence ID" value="MBW94337.1"/>
    <property type="molecule type" value="Transcribed_RNA"/>
</dbReference>